<organism evidence="2 3">
    <name type="scientific">Flavobacterium anhuiense</name>
    <dbReference type="NCBI Taxonomy" id="459526"/>
    <lineage>
        <taxon>Bacteria</taxon>
        <taxon>Pseudomonadati</taxon>
        <taxon>Bacteroidota</taxon>
        <taxon>Flavobacteriia</taxon>
        <taxon>Flavobacteriales</taxon>
        <taxon>Flavobacteriaceae</taxon>
        <taxon>Flavobacterium</taxon>
    </lineage>
</organism>
<dbReference type="EMBL" id="JUIV01000040">
    <property type="protein sequence ID" value="RYJ36378.1"/>
    <property type="molecule type" value="Genomic_DNA"/>
</dbReference>
<feature type="transmembrane region" description="Helical" evidence="1">
    <location>
        <begin position="471"/>
        <end position="492"/>
    </location>
</feature>
<keyword evidence="1" id="KW-0472">Membrane</keyword>
<feature type="transmembrane region" description="Helical" evidence="1">
    <location>
        <begin position="336"/>
        <end position="357"/>
    </location>
</feature>
<feature type="transmembrane region" description="Helical" evidence="1">
    <location>
        <begin position="121"/>
        <end position="139"/>
    </location>
</feature>
<sequence length="510" mass="60517">MKVFYYTKISDLQKQTIFEDSYSLKITIFKMQLKQFSNLFFKLSGLFIIYSLLFKYTIGAVFGINESNISHGYSGFSLNWNIFFIIILCFVILIKNSDFLTYLFYRKNYIVELNEKNQYRILKVIFTTFSIFRLLTLFFTHNEVSFWNKLFSTISITFFFLILFHKIIITFMINRINSYSKNQSNYIFIFSLIPILIYFYFFWEYKIGAGSLNIFELIFRVIILLITLSSPLFFRLLLERDKLIKSSHFTFILFFWILFLYNLNEFLFKLPNYERDNMYLVKDLTFHVVMPLFFLSCHSIFAKIKSISILQFAFITFGILSIFCSILKYLDGTLYARRLYLVTGILSLFLSTITSLIDKKLENIKLKIKIRSVDPSLLNSSSFIYIPLLFLTISKYFIILFDYRPSFTDLISFAVAIMQLVIIGIIVSKKNLKLDNADDYINITMTFFLVLIFCNNYLWYLNVPIFSNHSFFSFDTVCFIVLLLAILLSSYLTKLIKTLLPKSYFKDFQS</sequence>
<feature type="transmembrane region" description="Helical" evidence="1">
    <location>
        <begin position="309"/>
        <end position="330"/>
    </location>
</feature>
<evidence type="ECO:0000313" key="3">
    <source>
        <dbReference type="Proteomes" id="UP000290433"/>
    </source>
</evidence>
<feature type="transmembrane region" description="Helical" evidence="1">
    <location>
        <begin position="284"/>
        <end position="302"/>
    </location>
</feature>
<proteinExistence type="predicted"/>
<keyword evidence="1" id="KW-1133">Transmembrane helix</keyword>
<name>A0A444VRW8_9FLAO</name>
<comment type="caution">
    <text evidence="2">The sequence shown here is derived from an EMBL/GenBank/DDBJ whole genome shotgun (WGS) entry which is preliminary data.</text>
</comment>
<feature type="transmembrane region" description="Helical" evidence="1">
    <location>
        <begin position="440"/>
        <end position="459"/>
    </location>
</feature>
<protein>
    <submittedName>
        <fullName evidence="2">Uncharacterized protein</fullName>
    </submittedName>
</protein>
<dbReference type="AlphaFoldDB" id="A0A444VRW8"/>
<reference evidence="2 3" key="1">
    <citation type="submission" date="2014-12" db="EMBL/GenBank/DDBJ databases">
        <title>Genome sequence of Flavobacterium anhuiense RCM74.</title>
        <authorList>
            <person name="Kim J.F."/>
            <person name="Song J.Y."/>
            <person name="Kwak M.-J."/>
            <person name="Lee S.-W."/>
        </authorList>
    </citation>
    <scope>NUCLEOTIDE SEQUENCE [LARGE SCALE GENOMIC DNA]</scope>
    <source>
        <strain evidence="2 3">RCM74</strain>
    </source>
</reference>
<gene>
    <name evidence="2" type="ORF">NU08_4597</name>
</gene>
<dbReference type="Proteomes" id="UP000290433">
    <property type="component" value="Unassembled WGS sequence"/>
</dbReference>
<feature type="transmembrane region" description="Helical" evidence="1">
    <location>
        <begin position="185"/>
        <end position="202"/>
    </location>
</feature>
<evidence type="ECO:0000256" key="1">
    <source>
        <dbReference type="SAM" id="Phobius"/>
    </source>
</evidence>
<feature type="transmembrane region" description="Helical" evidence="1">
    <location>
        <begin position="82"/>
        <end position="105"/>
    </location>
</feature>
<feature type="transmembrane region" description="Helical" evidence="1">
    <location>
        <begin position="39"/>
        <end position="62"/>
    </location>
</feature>
<keyword evidence="1" id="KW-0812">Transmembrane</keyword>
<feature type="transmembrane region" description="Helical" evidence="1">
    <location>
        <begin position="410"/>
        <end position="428"/>
    </location>
</feature>
<dbReference type="OrthoDB" id="9836569at2"/>
<evidence type="ECO:0000313" key="2">
    <source>
        <dbReference type="EMBL" id="RYJ36378.1"/>
    </source>
</evidence>
<feature type="transmembrane region" description="Helical" evidence="1">
    <location>
        <begin position="246"/>
        <end position="264"/>
    </location>
</feature>
<accession>A0A444VRW8</accession>
<feature type="transmembrane region" description="Helical" evidence="1">
    <location>
        <begin position="214"/>
        <end position="234"/>
    </location>
</feature>
<feature type="transmembrane region" description="Helical" evidence="1">
    <location>
        <begin position="377"/>
        <end position="398"/>
    </location>
</feature>
<feature type="transmembrane region" description="Helical" evidence="1">
    <location>
        <begin position="151"/>
        <end position="173"/>
    </location>
</feature>
<dbReference type="RefSeq" id="WP_129749196.1">
    <property type="nucleotide sequence ID" value="NZ_JUIV01000040.1"/>
</dbReference>